<protein>
    <recommendedName>
        <fullName evidence="1">ABC-three component systems C-terminal domain-containing protein</fullName>
    </recommendedName>
</protein>
<dbReference type="EMBL" id="BAZW01000039">
    <property type="protein sequence ID" value="GAO31142.1"/>
    <property type="molecule type" value="Genomic_DNA"/>
</dbReference>
<keyword evidence="3" id="KW-1185">Reference proteome</keyword>
<sequence length="320" mass="37301">MDYRLENINDADFERLVNAICQRILGTGVIEFSPGKDGGRDGKFIGIAQNYPSTNDCWKGKFIIQAKHTENYLASCSDKEFGKIIDDEIIKIKKLKANGEIDNYLLFTNRKYSGVKGERLLNLITKETGIENCAIIGKETINNQYLNSNKDIVKQFKLDITHIQFDFSDEEIKDIILAFKSQLPGIKTEIKVEVDKLKQDFTIIDKKEKNKKNSLSEEYFNQFIVSESLMDFDKIEKFLYNPLNENLKDYYFDTAYELNQLISLKRDDFDLFEEIFVFIYKLICDGSTPLKGSKRHVMVFLHYMYYECLIGKKVDNDKTR</sequence>
<accession>A0A0E9LZZ1</accession>
<reference evidence="2 3" key="1">
    <citation type="journal article" date="2015" name="Microbes Environ.">
        <title>Distribution and evolution of nitrogen fixation genes in the phylum bacteroidetes.</title>
        <authorList>
            <person name="Inoue J."/>
            <person name="Oshima K."/>
            <person name="Suda W."/>
            <person name="Sakamoto M."/>
            <person name="Iino T."/>
            <person name="Noda S."/>
            <person name="Hongoh Y."/>
            <person name="Hattori M."/>
            <person name="Ohkuma M."/>
        </authorList>
    </citation>
    <scope>NUCLEOTIDE SEQUENCE [LARGE SCALE GENOMIC DNA]</scope>
    <source>
        <strain evidence="2">JCM 15548</strain>
    </source>
</reference>
<dbReference type="AlphaFoldDB" id="A0A0E9LZZ1"/>
<dbReference type="InterPro" id="IPR046917">
    <property type="entry name" value="ABC-3C_CTD12"/>
</dbReference>
<dbReference type="Proteomes" id="UP000032900">
    <property type="component" value="Unassembled WGS sequence"/>
</dbReference>
<organism evidence="2 3">
    <name type="scientific">Geofilum rubicundum JCM 15548</name>
    <dbReference type="NCBI Taxonomy" id="1236989"/>
    <lineage>
        <taxon>Bacteria</taxon>
        <taxon>Pseudomonadati</taxon>
        <taxon>Bacteroidota</taxon>
        <taxon>Bacteroidia</taxon>
        <taxon>Marinilabiliales</taxon>
        <taxon>Marinilabiliaceae</taxon>
        <taxon>Geofilum</taxon>
    </lineage>
</organism>
<dbReference type="Pfam" id="PF20279">
    <property type="entry name" value="CTD12"/>
    <property type="match status" value="1"/>
</dbReference>
<feature type="domain" description="ABC-three component systems C-terminal" evidence="1">
    <location>
        <begin position="168"/>
        <end position="311"/>
    </location>
</feature>
<dbReference type="OrthoDB" id="7820209at2"/>
<evidence type="ECO:0000313" key="3">
    <source>
        <dbReference type="Proteomes" id="UP000032900"/>
    </source>
</evidence>
<evidence type="ECO:0000313" key="2">
    <source>
        <dbReference type="EMBL" id="GAO31142.1"/>
    </source>
</evidence>
<proteinExistence type="predicted"/>
<comment type="caution">
    <text evidence="2">The sequence shown here is derived from an EMBL/GenBank/DDBJ whole genome shotgun (WGS) entry which is preliminary data.</text>
</comment>
<gene>
    <name evidence="2" type="ORF">JCM15548_13479</name>
</gene>
<dbReference type="RefSeq" id="WP_062126905.1">
    <property type="nucleotide sequence ID" value="NZ_BAZW01000039.1"/>
</dbReference>
<name>A0A0E9LZZ1_9BACT</name>
<evidence type="ECO:0000259" key="1">
    <source>
        <dbReference type="Pfam" id="PF20279"/>
    </source>
</evidence>